<feature type="compositionally biased region" description="Polar residues" evidence="1">
    <location>
        <begin position="276"/>
        <end position="292"/>
    </location>
</feature>
<feature type="region of interest" description="Disordered" evidence="1">
    <location>
        <begin position="403"/>
        <end position="422"/>
    </location>
</feature>
<dbReference type="EMBL" id="MG757156">
    <property type="protein sequence ID" value="AVD99743.1"/>
    <property type="molecule type" value="Genomic_DNA"/>
</dbReference>
<reference evidence="3" key="1">
    <citation type="submission" date="2018-01" db="EMBL/GenBank/DDBJ databases">
        <authorList>
            <person name="Gaut B.S."/>
            <person name="Morton B.R."/>
            <person name="Clegg M.T."/>
            <person name="Duvall M.R."/>
        </authorList>
    </citation>
    <scope>NUCLEOTIDE SEQUENCE [LARGE SCALE GENOMIC DNA]</scope>
</reference>
<keyword evidence="3" id="KW-1185">Reference proteome</keyword>
<evidence type="ECO:0000313" key="3">
    <source>
        <dbReference type="Proteomes" id="UP000240246"/>
    </source>
</evidence>
<feature type="region of interest" description="Disordered" evidence="1">
    <location>
        <begin position="276"/>
        <end position="308"/>
    </location>
</feature>
<accession>A0A2L1IX97</accession>
<sequence>MSAPVKFVGVPDGPARFIAELGCEVGTFVSHSEKELDYHVPLEFRGDYRPRELANYDPQKDYRTNAFGKCLCGAKTKQDLLCERKAVNRCGLCQLHGGQLNRLDRIATDKETASNAAESQGLSRYRQFQNGTLTVDDLDDDELAQCGFKASNGVIYRPKNVPRELANAFQKAIFERANSELRGMVVDAARTVGEIMKNKTNEPDIRLKAALSLIERGLGKTPNVVAITQDKPFEVVFDAILHTSSNEPGSAQTVQNSPLPIESAIDAESFEIEQSVSLGDTGQSAPNPLQESNSRDSDSIANGDNGTGFETLIDELSNDGVRNSRLHERNPAILAQTIEIKPFEYDLSDQREAIDKAIKKRYASRALGIDLTTESVPLVRVETTDENGITWIRHVDPNKLKTKVPNQSQAKKRKSFTLNDFE</sequence>
<proteinExistence type="predicted"/>
<organism evidence="2 3">
    <name type="scientific">Mycobacterium phage Cuke</name>
    <dbReference type="NCBI Taxonomy" id="2079417"/>
    <lineage>
        <taxon>Viruses</taxon>
        <taxon>Duplodnaviria</taxon>
        <taxon>Heunggongvirae</taxon>
        <taxon>Uroviricota</taxon>
        <taxon>Caudoviricetes</taxon>
        <taxon>Cukevirus</taxon>
        <taxon>Cukevirus cuke</taxon>
    </lineage>
</organism>
<name>A0A2L1IX97_9CAUD</name>
<evidence type="ECO:0000256" key="1">
    <source>
        <dbReference type="SAM" id="MobiDB-lite"/>
    </source>
</evidence>
<evidence type="ECO:0000313" key="2">
    <source>
        <dbReference type="EMBL" id="AVD99743.1"/>
    </source>
</evidence>
<gene>
    <name evidence="2" type="ORF">SEA_CUKE_127</name>
</gene>
<dbReference type="Proteomes" id="UP000240246">
    <property type="component" value="Segment"/>
</dbReference>
<protein>
    <submittedName>
        <fullName evidence="2">Uncharacterized protein</fullName>
    </submittedName>
</protein>